<reference evidence="8 9" key="1">
    <citation type="submission" date="2016-03" db="EMBL/GenBank/DDBJ databases">
        <authorList>
            <person name="Ploux O."/>
        </authorList>
    </citation>
    <scope>NUCLEOTIDE SEQUENCE [LARGE SCALE GENOMIC DNA]</scope>
    <source>
        <strain evidence="8 9">UAMH 11012</strain>
    </source>
</reference>
<feature type="region of interest" description="Disordered" evidence="6">
    <location>
        <begin position="154"/>
        <end position="188"/>
    </location>
</feature>
<feature type="region of interest" description="Disordered" evidence="6">
    <location>
        <begin position="659"/>
        <end position="700"/>
    </location>
</feature>
<dbReference type="InterPro" id="IPR051127">
    <property type="entry name" value="Fungal_SecMet_Regulators"/>
</dbReference>
<keyword evidence="9" id="KW-1185">Reference proteome</keyword>
<dbReference type="SMART" id="SM00906">
    <property type="entry name" value="Fungal_trans"/>
    <property type="match status" value="1"/>
</dbReference>
<evidence type="ECO:0000256" key="2">
    <source>
        <dbReference type="ARBA" id="ARBA00023015"/>
    </source>
</evidence>
<keyword evidence="1" id="KW-0479">Metal-binding</keyword>
<feature type="domain" description="Zn(2)-C6 fungal-type" evidence="7">
    <location>
        <begin position="25"/>
        <end position="57"/>
    </location>
</feature>
<dbReference type="Pfam" id="PF04082">
    <property type="entry name" value="Fungal_trans"/>
    <property type="match status" value="1"/>
</dbReference>
<dbReference type="PANTHER" id="PTHR47424">
    <property type="entry name" value="REGULATORY PROTEIN GAL4"/>
    <property type="match status" value="1"/>
</dbReference>
<dbReference type="InterPro" id="IPR007219">
    <property type="entry name" value="XnlR_reg_dom"/>
</dbReference>
<dbReference type="Proteomes" id="UP000184330">
    <property type="component" value="Unassembled WGS sequence"/>
</dbReference>
<evidence type="ECO:0000313" key="9">
    <source>
        <dbReference type="Proteomes" id="UP000184330"/>
    </source>
</evidence>
<organism evidence="8 9">
    <name type="scientific">Phialocephala subalpina</name>
    <dbReference type="NCBI Taxonomy" id="576137"/>
    <lineage>
        <taxon>Eukaryota</taxon>
        <taxon>Fungi</taxon>
        <taxon>Dikarya</taxon>
        <taxon>Ascomycota</taxon>
        <taxon>Pezizomycotina</taxon>
        <taxon>Leotiomycetes</taxon>
        <taxon>Helotiales</taxon>
        <taxon>Mollisiaceae</taxon>
        <taxon>Phialocephala</taxon>
        <taxon>Phialocephala fortinii species complex</taxon>
    </lineage>
</organism>
<dbReference type="OrthoDB" id="3364175at2759"/>
<keyword evidence="3" id="KW-0238">DNA-binding</keyword>
<evidence type="ECO:0000259" key="7">
    <source>
        <dbReference type="PROSITE" id="PS50048"/>
    </source>
</evidence>
<dbReference type="STRING" id="576137.A0A1L7WQG0"/>
<keyword evidence="2" id="KW-0805">Transcription regulation</keyword>
<dbReference type="SMART" id="SM00066">
    <property type="entry name" value="GAL4"/>
    <property type="match status" value="1"/>
</dbReference>
<dbReference type="EMBL" id="FJOG01000006">
    <property type="protein sequence ID" value="CZR55001.1"/>
    <property type="molecule type" value="Genomic_DNA"/>
</dbReference>
<dbReference type="GO" id="GO:0008270">
    <property type="term" value="F:zinc ion binding"/>
    <property type="evidence" value="ECO:0007669"/>
    <property type="project" value="InterPro"/>
</dbReference>
<proteinExistence type="predicted"/>
<feature type="compositionally biased region" description="Polar residues" evidence="6">
    <location>
        <begin position="659"/>
        <end position="684"/>
    </location>
</feature>
<keyword evidence="4" id="KW-0804">Transcription</keyword>
<dbReference type="AlphaFoldDB" id="A0A1L7WQG0"/>
<protein>
    <submittedName>
        <fullName evidence="8">Related to transcription activator protein acu-15</fullName>
    </submittedName>
</protein>
<evidence type="ECO:0000256" key="4">
    <source>
        <dbReference type="ARBA" id="ARBA00023163"/>
    </source>
</evidence>
<dbReference type="SUPFAM" id="SSF57701">
    <property type="entry name" value="Zn2/Cys6 DNA-binding domain"/>
    <property type="match status" value="1"/>
</dbReference>
<keyword evidence="5" id="KW-0539">Nucleus</keyword>
<dbReference type="GO" id="GO:0000435">
    <property type="term" value="P:positive regulation of transcription from RNA polymerase II promoter by galactose"/>
    <property type="evidence" value="ECO:0007669"/>
    <property type="project" value="TreeGrafter"/>
</dbReference>
<evidence type="ECO:0000256" key="1">
    <source>
        <dbReference type="ARBA" id="ARBA00022723"/>
    </source>
</evidence>
<accession>A0A1L7WQG0</accession>
<dbReference type="Gene3D" id="4.10.240.10">
    <property type="entry name" value="Zn(2)-C6 fungal-type DNA-binding domain"/>
    <property type="match status" value="1"/>
</dbReference>
<evidence type="ECO:0000256" key="6">
    <source>
        <dbReference type="SAM" id="MobiDB-lite"/>
    </source>
</evidence>
<sequence length="772" mass="86283">MSSAQSANLQQNNGSPRKRRRIQLACSNCRNRKTKCQGNRPTCSACNTRGVQATCSYDDATLPSQKYVNELKSYIRDLESGASPTKNPENATNHRGSQRLMGLIHQPFENSSSRVPAPVEETNVDALGTAAYPEIPNHAKALYGNSSTIAFSSSIRQATREDDSPSGLSNPHASPDYAETGSRGVHGLETTGRCEPGAFLLPPRHHADDYLRCYWEFMHPLFPLIHRSSFQQWYQQIWEPVDMTINRSELDQTIMYSTLNVMLALGCRFSAAVSPPDGGSCADDFYRRSRKLLTFDILDSMHLTLVQLLLLTGIYLQSTKYADRCWNVVGLAIRVAHGLGLHEESSPPKSQRDAETRRRVWHTCVLLDRTRSLTEIRLLAMTFGRPTMISPTTSSTEIPAMIDDEFLLQDDIGAQPPHLPSRMGLFVSSLRLFDILDKILSICYLKLVGVARQQEHLAQSPSNLLAETLRLNGALDDLYESTPSYLKIEGHKNQVAPSNPSHITLQVNVLRSRFLYVRILLLRPVLLEKAQRSIRIRSESTETLKRTLEESLITKCCILCVDTAHALIKHLADVKETLYSSSAWHSVYFTFAAAMILVAGHLCDFPDAEMSQSSLNRSWNLAFDILSYYRPQVPAASQALSVLEASKIKIRTKPMSSTMTQLHVSGGESSLTSPRRSQDTSLSNHQDDPSQPVCQSFSTNGHLLDPQNETLIDLNFDPNDPEPAPDAVSALDLQIQEVNGFGPVDDTWFAQNFVETSWFDVAREWDQGGFFF</sequence>
<dbReference type="InterPro" id="IPR001138">
    <property type="entry name" value="Zn2Cys6_DnaBD"/>
</dbReference>
<dbReference type="GO" id="GO:0000978">
    <property type="term" value="F:RNA polymerase II cis-regulatory region sequence-specific DNA binding"/>
    <property type="evidence" value="ECO:0007669"/>
    <property type="project" value="TreeGrafter"/>
</dbReference>
<dbReference type="CDD" id="cd00067">
    <property type="entry name" value="GAL4"/>
    <property type="match status" value="1"/>
</dbReference>
<dbReference type="PROSITE" id="PS00463">
    <property type="entry name" value="ZN2_CY6_FUNGAL_1"/>
    <property type="match status" value="1"/>
</dbReference>
<evidence type="ECO:0000256" key="5">
    <source>
        <dbReference type="ARBA" id="ARBA00023242"/>
    </source>
</evidence>
<dbReference type="GO" id="GO:0005634">
    <property type="term" value="C:nucleus"/>
    <property type="evidence" value="ECO:0007669"/>
    <property type="project" value="TreeGrafter"/>
</dbReference>
<dbReference type="CDD" id="cd12148">
    <property type="entry name" value="fungal_TF_MHR"/>
    <property type="match status" value="1"/>
</dbReference>
<dbReference type="InterPro" id="IPR036864">
    <property type="entry name" value="Zn2-C6_fun-type_DNA-bd_sf"/>
</dbReference>
<name>A0A1L7WQG0_9HELO</name>
<dbReference type="GO" id="GO:0000981">
    <property type="term" value="F:DNA-binding transcription factor activity, RNA polymerase II-specific"/>
    <property type="evidence" value="ECO:0007669"/>
    <property type="project" value="InterPro"/>
</dbReference>
<evidence type="ECO:0000313" key="8">
    <source>
        <dbReference type="EMBL" id="CZR55001.1"/>
    </source>
</evidence>
<dbReference type="PROSITE" id="PS50048">
    <property type="entry name" value="ZN2_CY6_FUNGAL_2"/>
    <property type="match status" value="1"/>
</dbReference>
<dbReference type="GO" id="GO:0006351">
    <property type="term" value="P:DNA-templated transcription"/>
    <property type="evidence" value="ECO:0007669"/>
    <property type="project" value="InterPro"/>
</dbReference>
<gene>
    <name evidence="8" type="ORF">PAC_04887</name>
</gene>
<dbReference type="Pfam" id="PF00172">
    <property type="entry name" value="Zn_clus"/>
    <property type="match status" value="1"/>
</dbReference>
<dbReference type="PANTHER" id="PTHR47424:SF3">
    <property type="entry name" value="REGULATORY PROTEIN GAL4"/>
    <property type="match status" value="1"/>
</dbReference>
<evidence type="ECO:0000256" key="3">
    <source>
        <dbReference type="ARBA" id="ARBA00023125"/>
    </source>
</evidence>